<keyword evidence="3" id="KW-1185">Reference proteome</keyword>
<evidence type="ECO:0000313" key="3">
    <source>
        <dbReference type="Proteomes" id="UP001373496"/>
    </source>
</evidence>
<evidence type="ECO:0008006" key="4">
    <source>
        <dbReference type="Google" id="ProtNLM"/>
    </source>
</evidence>
<keyword evidence="1" id="KW-0472">Membrane</keyword>
<organism evidence="2 3">
    <name type="scientific">Klenkia terrae</name>
    <dbReference type="NCBI Taxonomy" id="1052259"/>
    <lineage>
        <taxon>Bacteria</taxon>
        <taxon>Bacillati</taxon>
        <taxon>Actinomycetota</taxon>
        <taxon>Actinomycetes</taxon>
        <taxon>Geodermatophilales</taxon>
        <taxon>Geodermatophilaceae</taxon>
        <taxon>Klenkia</taxon>
    </lineage>
</organism>
<feature type="transmembrane region" description="Helical" evidence="1">
    <location>
        <begin position="12"/>
        <end position="40"/>
    </location>
</feature>
<evidence type="ECO:0000313" key="2">
    <source>
        <dbReference type="EMBL" id="MEI4281299.1"/>
    </source>
</evidence>
<feature type="transmembrane region" description="Helical" evidence="1">
    <location>
        <begin position="205"/>
        <end position="226"/>
    </location>
</feature>
<feature type="transmembrane region" description="Helical" evidence="1">
    <location>
        <begin position="52"/>
        <end position="72"/>
    </location>
</feature>
<protein>
    <recommendedName>
        <fullName evidence="4">ABC transporter permease</fullName>
    </recommendedName>
</protein>
<accession>A0ABU8ECF1</accession>
<reference evidence="2 3" key="1">
    <citation type="submission" date="2024-03" db="EMBL/GenBank/DDBJ databases">
        <title>Draft genome sequence of Klenkia terrae.</title>
        <authorList>
            <person name="Duangmal K."/>
            <person name="Chantavorakit T."/>
        </authorList>
    </citation>
    <scope>NUCLEOTIDE SEQUENCE [LARGE SCALE GENOMIC DNA]</scope>
    <source>
        <strain evidence="2 3">JCM 17786</strain>
    </source>
</reference>
<keyword evidence="1" id="KW-0812">Transmembrane</keyword>
<dbReference type="RefSeq" id="WP_225233921.1">
    <property type="nucleotide sequence ID" value="NZ_JBAPLV010000044.1"/>
</dbReference>
<sequence>MNRTLVAARLHAVHALIALGIPWVVVGSSFAINLVVWAALPADARDEGGTGGIISLYVTVAIVFLQAVTQLFPMALGLSLSRRTFYLGTLLAAAVQSLGYGVLLTLLTLVENGTGGWGLGLSFWAPGPVDVGNPALQVLVFAAPMFLAASLGVGLGVVLKRWGQIGMWTLGIVLLLAGGAAVALITWRGGWPAVGSFFLDTSVVALLLVGPAVVALLVAGASFLGLRRAVP</sequence>
<feature type="transmembrane region" description="Helical" evidence="1">
    <location>
        <begin position="135"/>
        <end position="158"/>
    </location>
</feature>
<comment type="caution">
    <text evidence="2">The sequence shown here is derived from an EMBL/GenBank/DDBJ whole genome shotgun (WGS) entry which is preliminary data.</text>
</comment>
<name>A0ABU8ECF1_9ACTN</name>
<evidence type="ECO:0000256" key="1">
    <source>
        <dbReference type="SAM" id="Phobius"/>
    </source>
</evidence>
<dbReference type="Proteomes" id="UP001373496">
    <property type="component" value="Unassembled WGS sequence"/>
</dbReference>
<feature type="transmembrane region" description="Helical" evidence="1">
    <location>
        <begin position="84"/>
        <end position="110"/>
    </location>
</feature>
<proteinExistence type="predicted"/>
<gene>
    <name evidence="2" type="ORF">UXQ13_22695</name>
</gene>
<dbReference type="EMBL" id="JBAPLV010000044">
    <property type="protein sequence ID" value="MEI4281299.1"/>
    <property type="molecule type" value="Genomic_DNA"/>
</dbReference>
<feature type="transmembrane region" description="Helical" evidence="1">
    <location>
        <begin position="165"/>
        <end position="185"/>
    </location>
</feature>
<keyword evidence="1" id="KW-1133">Transmembrane helix</keyword>